<evidence type="ECO:0000256" key="13">
    <source>
        <dbReference type="SAM" id="MobiDB-lite"/>
    </source>
</evidence>
<dbReference type="InterPro" id="IPR036942">
    <property type="entry name" value="Beta-barrel_TonB_sf"/>
</dbReference>
<evidence type="ECO:0000256" key="4">
    <source>
        <dbReference type="ARBA" id="ARBA00022452"/>
    </source>
</evidence>
<dbReference type="InterPro" id="IPR000531">
    <property type="entry name" value="Beta-barrel_TonB"/>
</dbReference>
<evidence type="ECO:0000256" key="12">
    <source>
        <dbReference type="RuleBase" id="RU003357"/>
    </source>
</evidence>
<dbReference type="Pfam" id="PF07715">
    <property type="entry name" value="Plug"/>
    <property type="match status" value="1"/>
</dbReference>
<dbReference type="SUPFAM" id="SSF56935">
    <property type="entry name" value="Porins"/>
    <property type="match status" value="1"/>
</dbReference>
<proteinExistence type="inferred from homology"/>
<accession>A0A437RAN3</accession>
<feature type="region of interest" description="Disordered" evidence="13">
    <location>
        <begin position="218"/>
        <end position="239"/>
    </location>
</feature>
<keyword evidence="6 14" id="KW-0732">Signal</keyword>
<keyword evidence="3 11" id="KW-0813">Transport</keyword>
<feature type="domain" description="TonB-dependent receptor-like beta-barrel" evidence="15">
    <location>
        <begin position="260"/>
        <end position="692"/>
    </location>
</feature>
<dbReference type="GO" id="GO:0044718">
    <property type="term" value="P:siderophore transmembrane transport"/>
    <property type="evidence" value="ECO:0007669"/>
    <property type="project" value="TreeGrafter"/>
</dbReference>
<evidence type="ECO:0000256" key="14">
    <source>
        <dbReference type="SAM" id="SignalP"/>
    </source>
</evidence>
<name>A0A437RAN3_9BURK</name>
<evidence type="ECO:0000256" key="10">
    <source>
        <dbReference type="ARBA" id="ARBA00023237"/>
    </source>
</evidence>
<dbReference type="Pfam" id="PF00593">
    <property type="entry name" value="TonB_dep_Rec_b-barrel"/>
    <property type="match status" value="1"/>
</dbReference>
<keyword evidence="10 11" id="KW-0998">Cell outer membrane</keyword>
<dbReference type="GO" id="GO:0009279">
    <property type="term" value="C:cell outer membrane"/>
    <property type="evidence" value="ECO:0007669"/>
    <property type="project" value="UniProtKB-SubCell"/>
</dbReference>
<dbReference type="RefSeq" id="WP_128230407.1">
    <property type="nucleotide sequence ID" value="NZ_SACR01000006.1"/>
</dbReference>
<dbReference type="CDD" id="cd01347">
    <property type="entry name" value="ligand_gated_channel"/>
    <property type="match status" value="1"/>
</dbReference>
<feature type="signal peptide" evidence="14">
    <location>
        <begin position="1"/>
        <end position="20"/>
    </location>
</feature>
<dbReference type="GO" id="GO:0015344">
    <property type="term" value="F:siderophore uptake transmembrane transporter activity"/>
    <property type="evidence" value="ECO:0007669"/>
    <property type="project" value="TreeGrafter"/>
</dbReference>
<evidence type="ECO:0000259" key="15">
    <source>
        <dbReference type="Pfam" id="PF00593"/>
    </source>
</evidence>
<dbReference type="InterPro" id="IPR039426">
    <property type="entry name" value="TonB-dep_rcpt-like"/>
</dbReference>
<evidence type="ECO:0000256" key="5">
    <source>
        <dbReference type="ARBA" id="ARBA00022692"/>
    </source>
</evidence>
<evidence type="ECO:0000256" key="2">
    <source>
        <dbReference type="ARBA" id="ARBA00009810"/>
    </source>
</evidence>
<evidence type="ECO:0000259" key="16">
    <source>
        <dbReference type="Pfam" id="PF07715"/>
    </source>
</evidence>
<keyword evidence="5 11" id="KW-0812">Transmembrane</keyword>
<dbReference type="Gene3D" id="2.170.130.10">
    <property type="entry name" value="TonB-dependent receptor, plug domain"/>
    <property type="match status" value="1"/>
</dbReference>
<dbReference type="InterPro" id="IPR037066">
    <property type="entry name" value="Plug_dom_sf"/>
</dbReference>
<feature type="region of interest" description="Disordered" evidence="13">
    <location>
        <begin position="487"/>
        <end position="509"/>
    </location>
</feature>
<feature type="compositionally biased region" description="Polar residues" evidence="13">
    <location>
        <begin position="487"/>
        <end position="499"/>
    </location>
</feature>
<reference evidence="17 18" key="1">
    <citation type="submission" date="2019-01" db="EMBL/GenBank/DDBJ databases">
        <authorList>
            <person name="Chen W.-M."/>
        </authorList>
    </citation>
    <scope>NUCLEOTIDE SEQUENCE [LARGE SCALE GENOMIC DNA]</scope>
    <source>
        <strain evidence="17 18">KYPY4</strain>
    </source>
</reference>
<evidence type="ECO:0000256" key="8">
    <source>
        <dbReference type="ARBA" id="ARBA00023136"/>
    </source>
</evidence>
<evidence type="ECO:0000256" key="1">
    <source>
        <dbReference type="ARBA" id="ARBA00004571"/>
    </source>
</evidence>
<comment type="similarity">
    <text evidence="2 11 12">Belongs to the TonB-dependent receptor family.</text>
</comment>
<evidence type="ECO:0000256" key="6">
    <source>
        <dbReference type="ARBA" id="ARBA00022729"/>
    </source>
</evidence>
<dbReference type="Gene3D" id="2.40.170.20">
    <property type="entry name" value="TonB-dependent receptor, beta-barrel domain"/>
    <property type="match status" value="1"/>
</dbReference>
<comment type="caution">
    <text evidence="17">The sequence shown here is derived from an EMBL/GenBank/DDBJ whole genome shotgun (WGS) entry which is preliminary data.</text>
</comment>
<comment type="subcellular location">
    <subcellularLocation>
        <location evidence="1 11">Cell outer membrane</location>
        <topology evidence="1 11">Multi-pass membrane protein</topology>
    </subcellularLocation>
</comment>
<keyword evidence="7 12" id="KW-0798">TonB box</keyword>
<feature type="domain" description="TonB-dependent receptor plug" evidence="16">
    <location>
        <begin position="59"/>
        <end position="151"/>
    </location>
</feature>
<protein>
    <submittedName>
        <fullName evidence="17">TonB-dependent receptor</fullName>
    </submittedName>
</protein>
<keyword evidence="8 11" id="KW-0472">Membrane</keyword>
<dbReference type="EMBL" id="SACR01000006">
    <property type="protein sequence ID" value="RVU43848.1"/>
    <property type="molecule type" value="Genomic_DNA"/>
</dbReference>
<dbReference type="PANTHER" id="PTHR30069">
    <property type="entry name" value="TONB-DEPENDENT OUTER MEMBRANE RECEPTOR"/>
    <property type="match status" value="1"/>
</dbReference>
<evidence type="ECO:0000313" key="17">
    <source>
        <dbReference type="EMBL" id="RVU43848.1"/>
    </source>
</evidence>
<organism evidence="17 18">
    <name type="scientific">Rubrivivax rivuli</name>
    <dbReference type="NCBI Taxonomy" id="1862385"/>
    <lineage>
        <taxon>Bacteria</taxon>
        <taxon>Pseudomonadati</taxon>
        <taxon>Pseudomonadota</taxon>
        <taxon>Betaproteobacteria</taxon>
        <taxon>Burkholderiales</taxon>
        <taxon>Sphaerotilaceae</taxon>
        <taxon>Rubrivivax</taxon>
    </lineage>
</organism>
<feature type="chain" id="PRO_5019066231" evidence="14">
    <location>
        <begin position="21"/>
        <end position="727"/>
    </location>
</feature>
<keyword evidence="18" id="KW-1185">Reference proteome</keyword>
<evidence type="ECO:0000313" key="18">
    <source>
        <dbReference type="Proteomes" id="UP000285575"/>
    </source>
</evidence>
<keyword evidence="4 11" id="KW-1134">Transmembrane beta strand</keyword>
<dbReference type="PROSITE" id="PS52016">
    <property type="entry name" value="TONB_DEPENDENT_REC_3"/>
    <property type="match status" value="1"/>
</dbReference>
<evidence type="ECO:0000256" key="7">
    <source>
        <dbReference type="ARBA" id="ARBA00023077"/>
    </source>
</evidence>
<dbReference type="InterPro" id="IPR012910">
    <property type="entry name" value="Plug_dom"/>
</dbReference>
<sequence length="727" mass="80124">MKPAPITAACLSLIAGLAAAQGTPGGAPGAEDTPAPRPGARIERVEITARPQTDTDLRRRAPVAKQIYGREEIDKYGDTSVADVLKRLPGVNIQGGAPRMRGLGSGYTLILINGDPAPPGFQFDQLNPNQIERIEITRGPTADQSAQAVAGAINIILKEAPKVSQRDLRLGLAYNAVRPTPSASFTYGERQGGLSLSLPVSLFQWRAVNRSEIERFTAGSNGQPSAAVQQSRNDSWGTGINTSPRINWKISDDESASAQFFAQRGEWNNRQSYTNQVLLGQPALDASNFFEGTWQNLRTNLQWNNRFSESQRIELKAGVQHSKNTFDGLTSAQRRTVGDNRDRSITQGGKYGQFIGDSHTLSAGWELEWRQRDETRTITENGAPQLVDFEGQPFRARISRQAFFVQDEWEISPQWATYLGLRTERIETRSQGTGDAVRNISRVTTPLWHLTYKLDPKARDIIRASLTRSYKAPELSALVARPSLSGLFTDTTRPNTQASPDRRGNPALKPELATGLDIAYEKYLTGGAMFSIGAFHRSVEDLVRSVTTLETVPWATVPRFVTTPVNFSKARTTGLEFEIKGRAGELLPSLFDAKTALNLRASLNYYRSRVDAVPGPDNRLDNQQPWSGNLGFDYRFAALPLSVGSSLAYTPGYRTQQTSVQALEQTRVRSLDAFALWNFSRTVSVRLGVNNIAPLDSATRTSFTSGDSSRTTREGRAFYSANLEMKL</sequence>
<dbReference type="AlphaFoldDB" id="A0A437RAN3"/>
<dbReference type="OrthoDB" id="8671598at2"/>
<evidence type="ECO:0000256" key="3">
    <source>
        <dbReference type="ARBA" id="ARBA00022448"/>
    </source>
</evidence>
<dbReference type="PANTHER" id="PTHR30069:SF29">
    <property type="entry name" value="HEMOGLOBIN AND HEMOGLOBIN-HAPTOGLOBIN-BINDING PROTEIN 1-RELATED"/>
    <property type="match status" value="1"/>
</dbReference>
<gene>
    <name evidence="17" type="ORF">EOE66_19495</name>
</gene>
<dbReference type="Proteomes" id="UP000285575">
    <property type="component" value="Unassembled WGS sequence"/>
</dbReference>
<keyword evidence="9 17" id="KW-0675">Receptor</keyword>
<evidence type="ECO:0000256" key="9">
    <source>
        <dbReference type="ARBA" id="ARBA00023170"/>
    </source>
</evidence>
<evidence type="ECO:0000256" key="11">
    <source>
        <dbReference type="PROSITE-ProRule" id="PRU01360"/>
    </source>
</evidence>